<keyword evidence="1" id="KW-0812">Transmembrane</keyword>
<evidence type="ECO:0000256" key="1">
    <source>
        <dbReference type="SAM" id="Phobius"/>
    </source>
</evidence>
<dbReference type="AlphaFoldDB" id="A6GDQ7"/>
<feature type="transmembrane region" description="Helical" evidence="1">
    <location>
        <begin position="311"/>
        <end position="334"/>
    </location>
</feature>
<evidence type="ECO:0000313" key="3">
    <source>
        <dbReference type="Proteomes" id="UP000005801"/>
    </source>
</evidence>
<protein>
    <recommendedName>
        <fullName evidence="4">Membrane protein 6-pyruvoyl-tetrahydropterin synthase-related domain-containing protein</fullName>
    </recommendedName>
</protein>
<dbReference type="RefSeq" id="WP_006974847.1">
    <property type="nucleotide sequence ID" value="NZ_ABCS01000075.1"/>
</dbReference>
<feature type="transmembrane region" description="Helical" evidence="1">
    <location>
        <begin position="17"/>
        <end position="34"/>
    </location>
</feature>
<feature type="transmembrane region" description="Helical" evidence="1">
    <location>
        <begin position="354"/>
        <end position="376"/>
    </location>
</feature>
<feature type="transmembrane region" description="Helical" evidence="1">
    <location>
        <begin position="278"/>
        <end position="299"/>
    </location>
</feature>
<feature type="transmembrane region" description="Helical" evidence="1">
    <location>
        <begin position="167"/>
        <end position="184"/>
    </location>
</feature>
<accession>A6GDQ7</accession>
<keyword evidence="1" id="KW-0472">Membrane</keyword>
<evidence type="ECO:0008006" key="4">
    <source>
        <dbReference type="Google" id="ProtNLM"/>
    </source>
</evidence>
<dbReference type="Proteomes" id="UP000005801">
    <property type="component" value="Unassembled WGS sequence"/>
</dbReference>
<sequence>MLRPTDKAKGPRRVPEGAWLGAALVGAALALAFGGQLGRWIAMALVLAAWPNLAQLFAARAAAFASAEEGGAGTGAEGARTPRERAFAWARAGLDGLRRAAPLLVVLAVAWPLLGELALGHAPASRDHGIHYFQMRILVDELIPQGRLAGFSDRLNTGYPFGDSYPVLGYLLTGAAYLLSGGLVDPRTSYAWGLLAIWALGLGGVWWLASTIAEELSELGWTQSERDEGEEGDAPQAPSWQGVLLDPRWAGALAALCWLIDPGASREGGWNYTMFHGVWPQLLSSALWVTSLPATWAALRRPTPRRLALAALLLGLSVLAHPFGMLTAAASGVAWPVVVWATGAMRGRLPDGAIRWWALIHFVAVCVCVGGVYLFLTSAGSMARSPVPWKPLGDLATELVTGELFADHRAWVGPMAVVGLILAVRRGRAMAWLGLVLLAGLLVLASEEAITVLRLDLMVSGFKNLQFPRYSMAIKPVFFAFAGVGAAALLARLRAVPDRDRALEGANPSTPVEPRPWAARVLACLCLAPLIVGVLDDSSRLLPRPAGALETLEGTDHARTERALLAALEAEAQARAAELEAAGSDEDPRLAVAFLRRGMGGGTYPLFAITDAEARLVLDGHIPAVNYRYQVRRRSPDALRLMGVTHVLYDHPLTRRGDDTHLEEALETVGSFGVWTLGRLAPAEDRVTNETVEGTRPFETAGAIADADVRVERLSAEHVRVHVAEGIGRVDLALGPYRKWVATRRGGDLDGTQLALDHEALSRGIPGVQLPFPEASGAGERAVELVYERPARERQLGWVSLVSAALCLLALGSGRELELAGRLESERSLQISWALGLLTLGVILAGVVRHQQRQLVETWDKVLSEHV</sequence>
<evidence type="ECO:0000313" key="2">
    <source>
        <dbReference type="EMBL" id="EDM76032.1"/>
    </source>
</evidence>
<proteinExistence type="predicted"/>
<feature type="transmembrane region" description="Helical" evidence="1">
    <location>
        <begin position="795"/>
        <end position="811"/>
    </location>
</feature>
<dbReference type="STRING" id="391625.PPSIR1_32984"/>
<feature type="transmembrane region" description="Helical" evidence="1">
    <location>
        <begin position="831"/>
        <end position="848"/>
    </location>
</feature>
<comment type="caution">
    <text evidence="2">The sequence shown here is derived from an EMBL/GenBank/DDBJ whole genome shotgun (WGS) entry which is preliminary data.</text>
</comment>
<keyword evidence="1" id="KW-1133">Transmembrane helix</keyword>
<feature type="transmembrane region" description="Helical" evidence="1">
    <location>
        <begin position="430"/>
        <end position="453"/>
    </location>
</feature>
<dbReference type="OrthoDB" id="4366784at2"/>
<dbReference type="InterPro" id="IPR046671">
    <property type="entry name" value="DUF6541"/>
</dbReference>
<gene>
    <name evidence="2" type="ORF">PPSIR1_32984</name>
</gene>
<keyword evidence="3" id="KW-1185">Reference proteome</keyword>
<feature type="transmembrane region" description="Helical" evidence="1">
    <location>
        <begin position="191"/>
        <end position="209"/>
    </location>
</feature>
<feature type="transmembrane region" description="Helical" evidence="1">
    <location>
        <begin position="473"/>
        <end position="491"/>
    </location>
</feature>
<name>A6GDQ7_9BACT</name>
<organism evidence="2 3">
    <name type="scientific">Plesiocystis pacifica SIR-1</name>
    <dbReference type="NCBI Taxonomy" id="391625"/>
    <lineage>
        <taxon>Bacteria</taxon>
        <taxon>Pseudomonadati</taxon>
        <taxon>Myxococcota</taxon>
        <taxon>Polyangia</taxon>
        <taxon>Nannocystales</taxon>
        <taxon>Nannocystaceae</taxon>
        <taxon>Plesiocystis</taxon>
    </lineage>
</organism>
<reference evidence="2 3" key="1">
    <citation type="submission" date="2007-06" db="EMBL/GenBank/DDBJ databases">
        <authorList>
            <person name="Shimkets L."/>
            <person name="Ferriera S."/>
            <person name="Johnson J."/>
            <person name="Kravitz S."/>
            <person name="Beeson K."/>
            <person name="Sutton G."/>
            <person name="Rogers Y.-H."/>
            <person name="Friedman R."/>
            <person name="Frazier M."/>
            <person name="Venter J.C."/>
        </authorList>
    </citation>
    <scope>NUCLEOTIDE SEQUENCE [LARGE SCALE GENOMIC DNA]</scope>
    <source>
        <strain evidence="2 3">SIR-1</strain>
    </source>
</reference>
<feature type="non-terminal residue" evidence="2">
    <location>
        <position position="867"/>
    </location>
</feature>
<feature type="transmembrane region" description="Helical" evidence="1">
    <location>
        <begin position="100"/>
        <end position="119"/>
    </location>
</feature>
<dbReference type="Pfam" id="PF20176">
    <property type="entry name" value="DUF6541"/>
    <property type="match status" value="1"/>
</dbReference>
<dbReference type="EMBL" id="ABCS01000075">
    <property type="protein sequence ID" value="EDM76032.1"/>
    <property type="molecule type" value="Genomic_DNA"/>
</dbReference>